<reference evidence="2" key="1">
    <citation type="submission" date="2016-11" db="UniProtKB">
        <authorList>
            <consortium name="WormBaseParasite"/>
        </authorList>
    </citation>
    <scope>IDENTIFICATION</scope>
</reference>
<keyword evidence="1" id="KW-1185">Reference proteome</keyword>
<sequence>MDRVSFSFREHLCELLPLKVLAEAKKLSGSYGELAQYAFDHISSYFCSVRDGSQVQEFLHYLGSDQYAQTPEEIEAAPKKLVRYVMIRLEDAEAEKVSRETVQRFRLAQEYSFILESSSISKAWVDFAYSLKRLGTVAIEKKLDDDSLALFDKLVTGRKITTLKIYPEAFDTGILEASKSLLCQEQFEELRYVQLTEASRPPVGDLLEFWSKNSEKLRGKHFIMTGECRNSVQELGAFFQRNGQKHVRRIIEKCSKEECDSIDKEYRHNHYAFVIPSCVFKHEEGEGDGRRKIYITFECTKLNDRQPMRHATYKGPDNLRLWRHTKLCHTMFA</sequence>
<proteinExistence type="predicted"/>
<dbReference type="WBParaSite" id="L893_g20649.t1">
    <property type="protein sequence ID" value="L893_g20649.t1"/>
    <property type="gene ID" value="L893_g20649"/>
</dbReference>
<dbReference type="AlphaFoldDB" id="A0A1I7YWT9"/>
<accession>A0A1I7YWT9</accession>
<evidence type="ECO:0000313" key="1">
    <source>
        <dbReference type="Proteomes" id="UP000095287"/>
    </source>
</evidence>
<dbReference type="Proteomes" id="UP000095287">
    <property type="component" value="Unplaced"/>
</dbReference>
<organism evidence="1 2">
    <name type="scientific">Steinernema glaseri</name>
    <dbReference type="NCBI Taxonomy" id="37863"/>
    <lineage>
        <taxon>Eukaryota</taxon>
        <taxon>Metazoa</taxon>
        <taxon>Ecdysozoa</taxon>
        <taxon>Nematoda</taxon>
        <taxon>Chromadorea</taxon>
        <taxon>Rhabditida</taxon>
        <taxon>Tylenchina</taxon>
        <taxon>Panagrolaimomorpha</taxon>
        <taxon>Strongyloidoidea</taxon>
        <taxon>Steinernematidae</taxon>
        <taxon>Steinernema</taxon>
    </lineage>
</organism>
<name>A0A1I7YWT9_9BILA</name>
<evidence type="ECO:0000313" key="2">
    <source>
        <dbReference type="WBParaSite" id="L893_g20649.t1"/>
    </source>
</evidence>
<protein>
    <submittedName>
        <fullName evidence="2">FTH domain-containing protein</fullName>
    </submittedName>
</protein>